<dbReference type="Proteomes" id="UP000076881">
    <property type="component" value="Unassembled WGS sequence"/>
</dbReference>
<protein>
    <submittedName>
        <fullName evidence="2">Uncharacterized protein</fullName>
    </submittedName>
</protein>
<dbReference type="EMBL" id="AZHF01000003">
    <property type="protein sequence ID" value="OAA77406.1"/>
    <property type="molecule type" value="Genomic_DNA"/>
</dbReference>
<dbReference type="OrthoDB" id="4232400at2759"/>
<evidence type="ECO:0000256" key="1">
    <source>
        <dbReference type="SAM" id="MobiDB-lite"/>
    </source>
</evidence>
<sequence length="103" mass="11478">MVGIKRKRADSARDGHPRKRTQDLPCPSWVFPPSSNTHVASDRSWFCDDYRPISSSIFGSPVICIGTVLLPVKVSFNDPADGEKASELARSFMADEGTRLRKR</sequence>
<dbReference type="STRING" id="1081108.A0A168H7H9"/>
<gene>
    <name evidence="2" type="ORF">LEL_04229</name>
</gene>
<keyword evidence="3" id="KW-1185">Reference proteome</keyword>
<comment type="caution">
    <text evidence="2">The sequence shown here is derived from an EMBL/GenBank/DDBJ whole genome shotgun (WGS) entry which is preliminary data.</text>
</comment>
<evidence type="ECO:0000313" key="3">
    <source>
        <dbReference type="Proteomes" id="UP000076881"/>
    </source>
</evidence>
<organism evidence="2 3">
    <name type="scientific">Akanthomyces lecanii RCEF 1005</name>
    <dbReference type="NCBI Taxonomy" id="1081108"/>
    <lineage>
        <taxon>Eukaryota</taxon>
        <taxon>Fungi</taxon>
        <taxon>Dikarya</taxon>
        <taxon>Ascomycota</taxon>
        <taxon>Pezizomycotina</taxon>
        <taxon>Sordariomycetes</taxon>
        <taxon>Hypocreomycetidae</taxon>
        <taxon>Hypocreales</taxon>
        <taxon>Cordycipitaceae</taxon>
        <taxon>Akanthomyces</taxon>
        <taxon>Cordyceps confragosa</taxon>
    </lineage>
</organism>
<evidence type="ECO:0000313" key="2">
    <source>
        <dbReference type="EMBL" id="OAA77406.1"/>
    </source>
</evidence>
<dbReference type="AlphaFoldDB" id="A0A168H7H9"/>
<accession>A0A168H7H9</accession>
<proteinExistence type="predicted"/>
<reference evidence="2 3" key="1">
    <citation type="journal article" date="2016" name="Genome Biol. Evol.">
        <title>Divergent and convergent evolution of fungal pathogenicity.</title>
        <authorList>
            <person name="Shang Y."/>
            <person name="Xiao G."/>
            <person name="Zheng P."/>
            <person name="Cen K."/>
            <person name="Zhan S."/>
            <person name="Wang C."/>
        </authorList>
    </citation>
    <scope>NUCLEOTIDE SEQUENCE [LARGE SCALE GENOMIC DNA]</scope>
    <source>
        <strain evidence="2 3">RCEF 1005</strain>
    </source>
</reference>
<name>A0A168H7H9_CORDF</name>
<feature type="region of interest" description="Disordered" evidence="1">
    <location>
        <begin position="1"/>
        <end position="27"/>
    </location>
</feature>